<dbReference type="InterPro" id="IPR043674">
    <property type="entry name" value="GlcN_kinase"/>
</dbReference>
<dbReference type="GO" id="GO:0047931">
    <property type="term" value="F:glucosamine kinase activity"/>
    <property type="evidence" value="ECO:0007669"/>
    <property type="project" value="UniProtKB-UniRule"/>
</dbReference>
<gene>
    <name evidence="2" type="ORF">CRI78_13065</name>
</gene>
<keyword evidence="1" id="KW-0479">Metal-binding</keyword>
<keyword evidence="1" id="KW-0460">Magnesium</keyword>
<evidence type="ECO:0000256" key="1">
    <source>
        <dbReference type="HAMAP-Rule" id="MF_02218"/>
    </source>
</evidence>
<organism evidence="2 3">
    <name type="scientific">Mycolicibacterium diernhoferi</name>
    <dbReference type="NCBI Taxonomy" id="1801"/>
    <lineage>
        <taxon>Bacteria</taxon>
        <taxon>Bacillati</taxon>
        <taxon>Actinomycetota</taxon>
        <taxon>Actinomycetes</taxon>
        <taxon>Mycobacteriales</taxon>
        <taxon>Mycobacteriaceae</taxon>
        <taxon>Mycolicibacterium</taxon>
    </lineage>
</organism>
<evidence type="ECO:0000313" key="3">
    <source>
        <dbReference type="Proteomes" id="UP000220340"/>
    </source>
</evidence>
<feature type="binding site" evidence="1">
    <location>
        <position position="287"/>
    </location>
    <ligand>
        <name>Mg(2+)</name>
        <dbReference type="ChEBI" id="CHEBI:18420"/>
        <label>2</label>
    </ligand>
</feature>
<dbReference type="STRING" id="1801.BRW64_22625"/>
<dbReference type="GO" id="GO:0005975">
    <property type="term" value="P:carbohydrate metabolic process"/>
    <property type="evidence" value="ECO:0007669"/>
    <property type="project" value="UniProtKB-UniRule"/>
</dbReference>
<dbReference type="Gene3D" id="3.90.1200.10">
    <property type="match status" value="1"/>
</dbReference>
<comment type="function">
    <text evidence="1">Catalyzes the ATP-dependent phosphorylation of D-glucosamine (GlcN) to D-glucosamine 6-phosphate. May be involved in the phosphorylation of acquired extracellular GlcN derived from the hydrolysis of chitosan, i.e., in the incorporation of exogenous GlcN into the bacterial GlcNAc metabolism.</text>
</comment>
<feature type="binding site" evidence="1">
    <location>
        <position position="163"/>
    </location>
    <ligand>
        <name>ATP</name>
        <dbReference type="ChEBI" id="CHEBI:30616"/>
    </ligand>
</feature>
<keyword evidence="1" id="KW-0119">Carbohydrate metabolism</keyword>
<dbReference type="AlphaFoldDB" id="A0A1Q4H776"/>
<comment type="catalytic activity">
    <reaction evidence="1">
        <text>D-glucosamine + ATP = D-glucosamine 6-phosphate + ADP + H(+)</text>
        <dbReference type="Rhea" id="RHEA:10948"/>
        <dbReference type="ChEBI" id="CHEBI:15378"/>
        <dbReference type="ChEBI" id="CHEBI:30616"/>
        <dbReference type="ChEBI" id="CHEBI:58723"/>
        <dbReference type="ChEBI" id="CHEBI:58725"/>
        <dbReference type="ChEBI" id="CHEBI:456216"/>
        <dbReference type="EC" id="2.7.1.8"/>
    </reaction>
</comment>
<sequence length="404" mass="42438">MTVPADSTTDVLRLGARHVLAVTDADGALAAVPIVDPDGARQRATAGSGAADALLRFIAEHPGRSRHGRFTVVSWVDRYSPGIEQPITVDQTNESVIVGDRAVVKWATHLESGPHPAPRRLATLTAAGFTAMPAPWAVLTWAPGEGPETLVATVTGYLPGAVDGWTWAKDMFIAAARTGDLTAVTATCDTLGAVVADLHAALAATVVRSTPADARRWRDNAFTTLSEARALAGPANAALLTEHADAVAATLESLADLVDVPILDAHGDLHVGQVLRTDDRLVITDFDGNPVLAPAERVLPVPAAVDLAGILQSLSHVAIVAARRGELDPVTLAPVDEAARAALRNAYLGRLAQTGHADLHIDTALPALRLQQVLREIVYAGRHLPRWMYVPDAALPALINETSS</sequence>
<proteinExistence type="inferred from homology"/>
<feature type="binding site" evidence="1">
    <location>
        <position position="268"/>
    </location>
    <ligand>
        <name>D-glucosamine</name>
        <dbReference type="ChEBI" id="CHEBI:58723"/>
    </ligand>
</feature>
<keyword evidence="1 2" id="KW-0808">Transferase</keyword>
<keyword evidence="3" id="KW-1185">Reference proteome</keyword>
<dbReference type="Proteomes" id="UP000220340">
    <property type="component" value="Unassembled WGS sequence"/>
</dbReference>
<protein>
    <recommendedName>
        <fullName evidence="1">Glucosamine kinase</fullName>
        <shortName evidence="1">GlcN kinase</shortName>
        <shortName evidence="1">GlcNK</shortName>
        <ecNumber evidence="1">2.7.1.8</ecNumber>
    </recommendedName>
</protein>
<dbReference type="NCBIfam" id="NF041273">
    <property type="entry name" value="GlcN_kinase"/>
    <property type="match status" value="1"/>
</dbReference>
<feature type="binding site" evidence="1">
    <location>
        <position position="285"/>
    </location>
    <ligand>
        <name>Mg(2+)</name>
        <dbReference type="ChEBI" id="CHEBI:18420"/>
        <label>1</label>
    </ligand>
</feature>
<reference evidence="2 3" key="1">
    <citation type="submission" date="2017-10" db="EMBL/GenBank/DDBJ databases">
        <title>The new phylogeny of genus Mycobacterium.</title>
        <authorList>
            <person name="Tortoli E."/>
            <person name="Trovato A."/>
            <person name="Cirillo D.M."/>
        </authorList>
    </citation>
    <scope>NUCLEOTIDE SEQUENCE [LARGE SCALE GENOMIC DNA]</scope>
    <source>
        <strain evidence="2 3">IP141170001</strain>
    </source>
</reference>
<dbReference type="InterPro" id="IPR053634">
    <property type="entry name" value="Actino_Glucosamine_Kinase"/>
</dbReference>
<evidence type="ECO:0000313" key="2">
    <source>
        <dbReference type="EMBL" id="PEG54018.1"/>
    </source>
</evidence>
<feature type="binding site" evidence="1">
    <location>
        <position position="376"/>
    </location>
    <ligand>
        <name>D-glucosamine</name>
        <dbReference type="ChEBI" id="CHEBI:58723"/>
    </ligand>
</feature>
<accession>A0A1Q4H776</accession>
<dbReference type="GO" id="GO:0005524">
    <property type="term" value="F:ATP binding"/>
    <property type="evidence" value="ECO:0007669"/>
    <property type="project" value="UniProtKB-KW"/>
</dbReference>
<feature type="binding site" evidence="1">
    <location>
        <begin position="156"/>
        <end position="158"/>
    </location>
    <ligand>
        <name>ATP</name>
        <dbReference type="ChEBI" id="CHEBI:30616"/>
    </ligand>
</feature>
<comment type="subunit">
    <text evidence="1">Monomer.</text>
</comment>
<keyword evidence="1" id="KW-0547">Nucleotide-binding</keyword>
<dbReference type="InterPro" id="IPR011009">
    <property type="entry name" value="Kinase-like_dom_sf"/>
</dbReference>
<feature type="short sequence motif" description="Substrate specificity determinant motif" evidence="1">
    <location>
        <begin position="372"/>
        <end position="387"/>
    </location>
</feature>
<feature type="binding site" evidence="1">
    <location>
        <position position="105"/>
    </location>
    <ligand>
        <name>ATP</name>
        <dbReference type="ChEBI" id="CHEBI:30616"/>
    </ligand>
</feature>
<dbReference type="HAMAP" id="MF_02218">
    <property type="entry name" value="GlcN_kinase"/>
    <property type="match status" value="1"/>
</dbReference>
<dbReference type="SUPFAM" id="SSF56112">
    <property type="entry name" value="Protein kinase-like (PK-like)"/>
    <property type="match status" value="1"/>
</dbReference>
<name>A0A1Q4H776_9MYCO</name>
<keyword evidence="1" id="KW-0418">Kinase</keyword>
<dbReference type="GO" id="GO:0000287">
    <property type="term" value="F:magnesium ion binding"/>
    <property type="evidence" value="ECO:0007669"/>
    <property type="project" value="UniProtKB-UniRule"/>
</dbReference>
<keyword evidence="1" id="KW-0067">ATP-binding</keyword>
<comment type="similarity">
    <text evidence="1">Belongs to the actinobacterial glucosamine kinase family.</text>
</comment>
<dbReference type="OrthoDB" id="3787729at2"/>
<feature type="binding site" evidence="1">
    <location>
        <position position="273"/>
    </location>
    <ligand>
        <name>Mg(2+)</name>
        <dbReference type="ChEBI" id="CHEBI:18420"/>
        <label>1</label>
    </ligand>
</feature>
<comment type="caution">
    <text evidence="2">The sequence shown here is derived from an EMBL/GenBank/DDBJ whole genome shotgun (WGS) entry which is preliminary data.</text>
</comment>
<dbReference type="EC" id="2.7.1.8" evidence="1"/>
<feature type="binding site" evidence="1">
    <location>
        <position position="285"/>
    </location>
    <ligand>
        <name>Mg(2+)</name>
        <dbReference type="ChEBI" id="CHEBI:18420"/>
        <label>2</label>
    </ligand>
</feature>
<comment type="cofactor">
    <cofactor evidence="1">
        <name>Mg(2+)</name>
        <dbReference type="ChEBI" id="CHEBI:18420"/>
    </cofactor>
    <text evidence="1">Binds 2 Mg(2+) ions per subunit.</text>
</comment>
<dbReference type="EMBL" id="PDCR01000015">
    <property type="protein sequence ID" value="PEG54018.1"/>
    <property type="molecule type" value="Genomic_DNA"/>
</dbReference>